<evidence type="ECO:0000313" key="1">
    <source>
        <dbReference type="EMBL" id="KNZ55096.1"/>
    </source>
</evidence>
<dbReference type="STRING" id="27349.A0A0L6V2W3"/>
<protein>
    <submittedName>
        <fullName evidence="1">Uncharacterized protein</fullName>
    </submittedName>
</protein>
<reference evidence="1 2" key="1">
    <citation type="submission" date="2015-08" db="EMBL/GenBank/DDBJ databases">
        <title>Next Generation Sequencing and Analysis of the Genome of Puccinia sorghi L Schw, the Causal Agent of Maize Common Rust.</title>
        <authorList>
            <person name="Rochi L."/>
            <person name="Burguener G."/>
            <person name="Darino M."/>
            <person name="Turjanski A."/>
            <person name="Kreff E."/>
            <person name="Dieguez M.J."/>
            <person name="Sacco F."/>
        </authorList>
    </citation>
    <scope>NUCLEOTIDE SEQUENCE [LARGE SCALE GENOMIC DNA]</scope>
    <source>
        <strain evidence="1 2">RO10H11247</strain>
    </source>
</reference>
<comment type="caution">
    <text evidence="1">The sequence shown here is derived from an EMBL/GenBank/DDBJ whole genome shotgun (WGS) entry which is preliminary data.</text>
</comment>
<dbReference type="CDD" id="cd09272">
    <property type="entry name" value="RNase_HI_RT_Ty1"/>
    <property type="match status" value="1"/>
</dbReference>
<sequence length="216" mass="24753">MDLEQTADSISLSQPKLIRKGLELLEMEDFTLVSSTFWHGTIDLKLTLKPDKIKSSNAVKYYTDTTWADDLESRLSRSGSICFWKACPVSWNSKKQKNITLSLTEAELKALSDGVKESQWITYLIEELWKEKLDPSEFNVDNQGLIERIKNFGSNSKTKDLDIKMKWLRKLKNSNQINVRLIPSGKMVADALTNPRSAESLQRLQARCFLVFFSPN</sequence>
<dbReference type="EMBL" id="LAVV01007690">
    <property type="protein sequence ID" value="KNZ55096.1"/>
    <property type="molecule type" value="Genomic_DNA"/>
</dbReference>
<evidence type="ECO:0000313" key="2">
    <source>
        <dbReference type="Proteomes" id="UP000037035"/>
    </source>
</evidence>
<organism evidence="1 2">
    <name type="scientific">Puccinia sorghi</name>
    <dbReference type="NCBI Taxonomy" id="27349"/>
    <lineage>
        <taxon>Eukaryota</taxon>
        <taxon>Fungi</taxon>
        <taxon>Dikarya</taxon>
        <taxon>Basidiomycota</taxon>
        <taxon>Pucciniomycotina</taxon>
        <taxon>Pucciniomycetes</taxon>
        <taxon>Pucciniales</taxon>
        <taxon>Pucciniaceae</taxon>
        <taxon>Puccinia</taxon>
    </lineage>
</organism>
<dbReference type="AlphaFoldDB" id="A0A0L6V2W3"/>
<dbReference type="Proteomes" id="UP000037035">
    <property type="component" value="Unassembled WGS sequence"/>
</dbReference>
<dbReference type="PANTHER" id="PTHR11439:SF483">
    <property type="entry name" value="PEPTIDE SYNTHASE GLIP-LIKE, PUTATIVE (AFU_ORTHOLOGUE AFUA_3G12920)-RELATED"/>
    <property type="match status" value="1"/>
</dbReference>
<name>A0A0L6V2W3_9BASI</name>
<gene>
    <name evidence="1" type="ORF">VP01_276g16</name>
</gene>
<accession>A0A0L6V2W3</accession>
<keyword evidence="2" id="KW-1185">Reference proteome</keyword>
<dbReference type="VEuPathDB" id="FungiDB:VP01_276g16"/>
<proteinExistence type="predicted"/>
<dbReference type="OrthoDB" id="3344688at2759"/>
<dbReference type="PANTHER" id="PTHR11439">
    <property type="entry name" value="GAG-POL-RELATED RETROTRANSPOSON"/>
    <property type="match status" value="1"/>
</dbReference>